<evidence type="ECO:0000313" key="2">
    <source>
        <dbReference type="Proteomes" id="UP001054252"/>
    </source>
</evidence>
<protein>
    <submittedName>
        <fullName evidence="1">Uncharacterized protein</fullName>
    </submittedName>
</protein>
<dbReference type="AlphaFoldDB" id="A0AAV5ICN2"/>
<sequence length="90" mass="10885">MSPPCYPVKEERRYFRINHYKGDNDDYVAADNKGGRWWRNLLRWLVRGGKSLCRSRRLSLNYDAVSYAQNFDDGCHHEEYLRTPREFRDP</sequence>
<evidence type="ECO:0000313" key="1">
    <source>
        <dbReference type="EMBL" id="GKU95004.1"/>
    </source>
</evidence>
<dbReference type="EMBL" id="BPVZ01000008">
    <property type="protein sequence ID" value="GKU95004.1"/>
    <property type="molecule type" value="Genomic_DNA"/>
</dbReference>
<proteinExistence type="predicted"/>
<dbReference type="Proteomes" id="UP001054252">
    <property type="component" value="Unassembled WGS sequence"/>
</dbReference>
<reference evidence="1 2" key="1">
    <citation type="journal article" date="2021" name="Commun. Biol.">
        <title>The genome of Shorea leprosula (Dipterocarpaceae) highlights the ecological relevance of drought in aseasonal tropical rainforests.</title>
        <authorList>
            <person name="Ng K.K.S."/>
            <person name="Kobayashi M.J."/>
            <person name="Fawcett J.A."/>
            <person name="Hatakeyama M."/>
            <person name="Paape T."/>
            <person name="Ng C.H."/>
            <person name="Ang C.C."/>
            <person name="Tnah L.H."/>
            <person name="Lee C.T."/>
            <person name="Nishiyama T."/>
            <person name="Sese J."/>
            <person name="O'Brien M.J."/>
            <person name="Copetti D."/>
            <person name="Mohd Noor M.I."/>
            <person name="Ong R.C."/>
            <person name="Putra M."/>
            <person name="Sireger I.Z."/>
            <person name="Indrioko S."/>
            <person name="Kosugi Y."/>
            <person name="Izuno A."/>
            <person name="Isagi Y."/>
            <person name="Lee S.L."/>
            <person name="Shimizu K.K."/>
        </authorList>
    </citation>
    <scope>NUCLEOTIDE SEQUENCE [LARGE SCALE GENOMIC DNA]</scope>
    <source>
        <strain evidence="1">214</strain>
    </source>
</reference>
<comment type="caution">
    <text evidence="1">The sequence shown here is derived from an EMBL/GenBank/DDBJ whole genome shotgun (WGS) entry which is preliminary data.</text>
</comment>
<accession>A0AAV5ICN2</accession>
<organism evidence="1 2">
    <name type="scientific">Rubroshorea leprosula</name>
    <dbReference type="NCBI Taxonomy" id="152421"/>
    <lineage>
        <taxon>Eukaryota</taxon>
        <taxon>Viridiplantae</taxon>
        <taxon>Streptophyta</taxon>
        <taxon>Embryophyta</taxon>
        <taxon>Tracheophyta</taxon>
        <taxon>Spermatophyta</taxon>
        <taxon>Magnoliopsida</taxon>
        <taxon>eudicotyledons</taxon>
        <taxon>Gunneridae</taxon>
        <taxon>Pentapetalae</taxon>
        <taxon>rosids</taxon>
        <taxon>malvids</taxon>
        <taxon>Malvales</taxon>
        <taxon>Dipterocarpaceae</taxon>
        <taxon>Rubroshorea</taxon>
    </lineage>
</organism>
<gene>
    <name evidence="1" type="ORF">SLEP1_g8421</name>
</gene>
<name>A0AAV5ICN2_9ROSI</name>
<keyword evidence="2" id="KW-1185">Reference proteome</keyword>